<evidence type="ECO:0000313" key="8">
    <source>
        <dbReference type="EMBL" id="AGW12033.1"/>
    </source>
</evidence>
<evidence type="ECO:0000256" key="2">
    <source>
        <dbReference type="ARBA" id="ARBA00022475"/>
    </source>
</evidence>
<dbReference type="GO" id="GO:0005886">
    <property type="term" value="C:plasma membrane"/>
    <property type="evidence" value="ECO:0007669"/>
    <property type="project" value="UniProtKB-SubCell"/>
</dbReference>
<dbReference type="eggNOG" id="COG1560">
    <property type="taxonomic scope" value="Bacteria"/>
</dbReference>
<dbReference type="GO" id="GO:0009247">
    <property type="term" value="P:glycolipid biosynthetic process"/>
    <property type="evidence" value="ECO:0007669"/>
    <property type="project" value="UniProtKB-ARBA"/>
</dbReference>
<dbReference type="GO" id="GO:0016746">
    <property type="term" value="F:acyltransferase activity"/>
    <property type="evidence" value="ECO:0007669"/>
    <property type="project" value="UniProtKB-KW"/>
</dbReference>
<organism evidence="8 9">
    <name type="scientific">Megalodesulfovibrio gigas (strain ATCC 19364 / DSM 1382 / NCIMB 9332 / VKM B-1759)</name>
    <name type="common">Desulfovibrio gigas</name>
    <dbReference type="NCBI Taxonomy" id="1121448"/>
    <lineage>
        <taxon>Bacteria</taxon>
        <taxon>Pseudomonadati</taxon>
        <taxon>Thermodesulfobacteriota</taxon>
        <taxon>Desulfovibrionia</taxon>
        <taxon>Desulfovibrionales</taxon>
        <taxon>Desulfovibrionaceae</taxon>
        <taxon>Megalodesulfovibrio</taxon>
    </lineage>
</organism>
<accession>T2G6X6</accession>
<evidence type="ECO:0000256" key="5">
    <source>
        <dbReference type="ARBA" id="ARBA00023136"/>
    </source>
</evidence>
<dbReference type="RefSeq" id="WP_021758606.1">
    <property type="nucleotide sequence ID" value="NC_022444.1"/>
</dbReference>
<reference evidence="8 9" key="1">
    <citation type="journal article" date="2013" name="J. Bacteriol.">
        <title>Roles of HynAB and Ech, the only two hydrogenases found in the model sulfate reducer Desulfovibrio gigas.</title>
        <authorList>
            <person name="Morais-Silva F.O."/>
            <person name="Santos C.I."/>
            <person name="Rodrigues R."/>
            <person name="Pereira I.A."/>
            <person name="Rodrigues-Pousada C."/>
        </authorList>
    </citation>
    <scope>NUCLEOTIDE SEQUENCE [LARGE SCALE GENOMIC DNA]</scope>
    <source>
        <strain evidence="9">ATCC 19364 / DSM 1382 / NCIMB 9332 / VKM B-1759</strain>
    </source>
</reference>
<evidence type="ECO:0000256" key="4">
    <source>
        <dbReference type="ARBA" id="ARBA00022679"/>
    </source>
</evidence>
<keyword evidence="4 8" id="KW-0808">Transferase</keyword>
<dbReference type="AlphaFoldDB" id="T2G6X6"/>
<keyword evidence="3" id="KW-0997">Cell inner membrane</keyword>
<comment type="subcellular location">
    <subcellularLocation>
        <location evidence="1">Cell inner membrane</location>
    </subcellularLocation>
</comment>
<keyword evidence="7" id="KW-0812">Transmembrane</keyword>
<reference evidence="9" key="2">
    <citation type="submission" date="2013-07" db="EMBL/GenBank/DDBJ databases">
        <authorList>
            <person name="Morais-Silva F.O."/>
            <person name="Rezende A.M."/>
            <person name="Pimentel C."/>
            <person name="Resende D.M."/>
            <person name="Santos C.I."/>
            <person name="Clemente C."/>
            <person name="de Oliveira L.M."/>
            <person name="da Silva S.M."/>
            <person name="Costa D.A."/>
            <person name="Varela-Raposo A."/>
            <person name="Horacio E.C.A."/>
            <person name="Matos M."/>
            <person name="Flores O."/>
            <person name="Ruiz J.C."/>
            <person name="Rodrigues-Pousada C."/>
        </authorList>
    </citation>
    <scope>NUCLEOTIDE SEQUENCE [LARGE SCALE GENOMIC DNA]</scope>
    <source>
        <strain evidence="9">ATCC 19364 / DSM 1382 / NCIMB 9332 / VKM B-1759</strain>
    </source>
</reference>
<keyword evidence="2" id="KW-1003">Cell membrane</keyword>
<evidence type="ECO:0000256" key="1">
    <source>
        <dbReference type="ARBA" id="ARBA00004533"/>
    </source>
</evidence>
<evidence type="ECO:0000256" key="7">
    <source>
        <dbReference type="SAM" id="Phobius"/>
    </source>
</evidence>
<dbReference type="OrthoDB" id="5453083at2"/>
<dbReference type="STRING" id="1121448.DGI_0096"/>
<evidence type="ECO:0000256" key="3">
    <source>
        <dbReference type="ARBA" id="ARBA00022519"/>
    </source>
</evidence>
<dbReference type="PANTHER" id="PTHR30606">
    <property type="entry name" value="LIPID A BIOSYNTHESIS LAUROYL ACYLTRANSFERASE"/>
    <property type="match status" value="1"/>
</dbReference>
<dbReference type="PANTHER" id="PTHR30606:SF10">
    <property type="entry name" value="PHOSPHATIDYLINOSITOL MANNOSIDE ACYLTRANSFERASE"/>
    <property type="match status" value="1"/>
</dbReference>
<dbReference type="KEGG" id="dgg:DGI_0096"/>
<dbReference type="EMBL" id="CP006585">
    <property type="protein sequence ID" value="AGW12033.1"/>
    <property type="molecule type" value="Genomic_DNA"/>
</dbReference>
<keyword evidence="5 7" id="KW-0472">Membrane</keyword>
<keyword evidence="6 8" id="KW-0012">Acyltransferase</keyword>
<name>T2G6X6_MEGG1</name>
<keyword evidence="7" id="KW-1133">Transmembrane helix</keyword>
<evidence type="ECO:0000313" key="9">
    <source>
        <dbReference type="Proteomes" id="UP000016587"/>
    </source>
</evidence>
<dbReference type="CDD" id="cd07984">
    <property type="entry name" value="LPLAT_LABLAT-like"/>
    <property type="match status" value="1"/>
</dbReference>
<gene>
    <name evidence="8" type="ORF">DGI_0096</name>
</gene>
<proteinExistence type="predicted"/>
<evidence type="ECO:0000256" key="6">
    <source>
        <dbReference type="ARBA" id="ARBA00023315"/>
    </source>
</evidence>
<dbReference type="PATRIC" id="fig|1121448.10.peg.95"/>
<dbReference type="HOGENOM" id="CLU_075030_0_0_7"/>
<dbReference type="Proteomes" id="UP000016587">
    <property type="component" value="Chromosome"/>
</dbReference>
<protein>
    <submittedName>
        <fullName evidence="8">Putative lipid A biosynthesis acyltransferase</fullName>
    </submittedName>
</protein>
<feature type="transmembrane region" description="Helical" evidence="7">
    <location>
        <begin position="20"/>
        <end position="40"/>
    </location>
</feature>
<sequence>MRTRESILRDVLRLCIWYPFRWLILLLPPMAGIWCITRLGDLHCMLSKGKQRWLHDNLTRLQPDIAPDKARQEVRRYLRVHYLNQLSIFVFPSLTPAALGRLLAWRGLEHLEAALAQGRGVVLAHPHFGPVHLPLFALGTLGYAVKQIGKPSDEGLSWIGRNVAFRLRLRYEGRMPAEIVPVGSDYRRVFRHLKENNLVMITADGAGDMAMHGRHEPLEFFGHTMHFPLGAASLALRTNAVLLPLFVHPGAHTPWQCTIEAPITMPADADAATAASFAAREFVARYTPYVAQWPGCMHFLDTFAPGLHIIPKA</sequence>
<keyword evidence="9" id="KW-1185">Reference proteome</keyword>
<dbReference type="InterPro" id="IPR004960">
    <property type="entry name" value="LipA_acyltrans"/>
</dbReference>
<dbReference type="Pfam" id="PF03279">
    <property type="entry name" value="Lip_A_acyltrans"/>
    <property type="match status" value="1"/>
</dbReference>